<sequence length="198" mass="21415">MATYVFCGLSGPVDLLTARSSMPAGVTPRDADYAALVLSFIGEGLVFHAHTHGRAPLDVLIHELLVYVIAAQAACLCVEMAQRSSVVAALSRGYCAVLQGTWLIQIAFVLFDPRKNKRWDPRSERDCMLAATVFAAHMVAALVYVSLLGAIFARRGAVAYYRVPQEPRDEMNGCSDASATRGTIISTFVHSQAHASKK</sequence>
<name>A0AAQ4E5A6_AMBAM</name>
<accession>A0AAQ4E5A6</accession>
<gene>
    <name evidence="7" type="ORF">V5799_013658</name>
</gene>
<evidence type="ECO:0000256" key="4">
    <source>
        <dbReference type="ARBA" id="ARBA00022989"/>
    </source>
</evidence>
<feature type="transmembrane region" description="Helical" evidence="6">
    <location>
        <begin position="131"/>
        <end position="153"/>
    </location>
</feature>
<dbReference type="GO" id="GO:0016020">
    <property type="term" value="C:membrane"/>
    <property type="evidence" value="ECO:0007669"/>
    <property type="project" value="UniProtKB-SubCell"/>
</dbReference>
<evidence type="ECO:0000256" key="6">
    <source>
        <dbReference type="SAM" id="Phobius"/>
    </source>
</evidence>
<feature type="transmembrane region" description="Helical" evidence="6">
    <location>
        <begin position="93"/>
        <end position="111"/>
    </location>
</feature>
<evidence type="ECO:0000256" key="5">
    <source>
        <dbReference type="ARBA" id="ARBA00023136"/>
    </source>
</evidence>
<evidence type="ECO:0000313" key="7">
    <source>
        <dbReference type="EMBL" id="KAK8769879.1"/>
    </source>
</evidence>
<protein>
    <submittedName>
        <fullName evidence="7">Uncharacterized protein</fullName>
    </submittedName>
</protein>
<dbReference type="AlphaFoldDB" id="A0AAQ4E5A6"/>
<dbReference type="InterPro" id="IPR042127">
    <property type="entry name" value="TMEM45"/>
</dbReference>
<keyword evidence="3 6" id="KW-0812">Transmembrane</keyword>
<proteinExistence type="inferred from homology"/>
<dbReference type="PANTHER" id="PTHR16007:SF15">
    <property type="entry name" value="TRANSMEMBRANE PROTEIN 45B"/>
    <property type="match status" value="1"/>
</dbReference>
<dbReference type="EMBL" id="JARKHS020021946">
    <property type="protein sequence ID" value="KAK8769879.1"/>
    <property type="molecule type" value="Genomic_DNA"/>
</dbReference>
<comment type="similarity">
    <text evidence="2">Belongs to the TMEM45 family.</text>
</comment>
<keyword evidence="8" id="KW-1185">Reference proteome</keyword>
<feature type="transmembrane region" description="Helical" evidence="6">
    <location>
        <begin position="64"/>
        <end position="81"/>
    </location>
</feature>
<dbReference type="PANTHER" id="PTHR16007">
    <property type="entry name" value="EPIDIDYMAL MEMBRANE PROTEIN E9-RELATED"/>
    <property type="match status" value="1"/>
</dbReference>
<evidence type="ECO:0000256" key="1">
    <source>
        <dbReference type="ARBA" id="ARBA00004141"/>
    </source>
</evidence>
<dbReference type="Proteomes" id="UP001321473">
    <property type="component" value="Unassembled WGS sequence"/>
</dbReference>
<dbReference type="Pfam" id="PF04819">
    <property type="entry name" value="DUF716"/>
    <property type="match status" value="1"/>
</dbReference>
<keyword evidence="4 6" id="KW-1133">Transmembrane helix</keyword>
<organism evidence="7 8">
    <name type="scientific">Amblyomma americanum</name>
    <name type="common">Lone star tick</name>
    <dbReference type="NCBI Taxonomy" id="6943"/>
    <lineage>
        <taxon>Eukaryota</taxon>
        <taxon>Metazoa</taxon>
        <taxon>Ecdysozoa</taxon>
        <taxon>Arthropoda</taxon>
        <taxon>Chelicerata</taxon>
        <taxon>Arachnida</taxon>
        <taxon>Acari</taxon>
        <taxon>Parasitiformes</taxon>
        <taxon>Ixodida</taxon>
        <taxon>Ixodoidea</taxon>
        <taxon>Ixodidae</taxon>
        <taxon>Amblyomminae</taxon>
        <taxon>Amblyomma</taxon>
    </lineage>
</organism>
<reference evidence="7 8" key="1">
    <citation type="journal article" date="2023" name="Arcadia Sci">
        <title>De novo assembly of a long-read Amblyomma americanum tick genome.</title>
        <authorList>
            <person name="Chou S."/>
            <person name="Poskanzer K.E."/>
            <person name="Rollins M."/>
            <person name="Thuy-Boun P.S."/>
        </authorList>
    </citation>
    <scope>NUCLEOTIDE SEQUENCE [LARGE SCALE GENOMIC DNA]</scope>
    <source>
        <strain evidence="7">F_SG_1</strain>
        <tissue evidence="7">Salivary glands</tissue>
    </source>
</reference>
<dbReference type="InterPro" id="IPR006904">
    <property type="entry name" value="DUF716"/>
</dbReference>
<comment type="subcellular location">
    <subcellularLocation>
        <location evidence="1">Membrane</location>
        <topology evidence="1">Multi-pass membrane protein</topology>
    </subcellularLocation>
</comment>
<keyword evidence="5 6" id="KW-0472">Membrane</keyword>
<comment type="caution">
    <text evidence="7">The sequence shown here is derived from an EMBL/GenBank/DDBJ whole genome shotgun (WGS) entry which is preliminary data.</text>
</comment>
<evidence type="ECO:0000256" key="2">
    <source>
        <dbReference type="ARBA" id="ARBA00006948"/>
    </source>
</evidence>
<evidence type="ECO:0000256" key="3">
    <source>
        <dbReference type="ARBA" id="ARBA00022692"/>
    </source>
</evidence>
<evidence type="ECO:0000313" key="8">
    <source>
        <dbReference type="Proteomes" id="UP001321473"/>
    </source>
</evidence>